<sequence>MTDLKEGECEAVLHAAILIPFLLAVLIPLVKRIPRLHAGWAVLPAPMALFVYFLLQIRSVQSGENTVATVAWMPSLGIDITLVLDGLSLLFALLITGMGALVVLYSIYYLEKRMESIHNFYMYLLMFMGAMLGVTLSDNLMVLYGFWELTSITSFLLIAFWHRRERSRYGALKSMLITVFGGLAMFAGFNLLYVMSGTYSIREITLQAGGLSLEPVFIPAMLLILLGAFTKSAQFPFHIWLPDAMEAPTPVSAYLHSATMVKAGLYLVARLTPVFAGQSEWFWLVSVCGLVTLLYGSFKAIKQTDLKAMLAFSTVSQLGLIMCLLGLGSAAAFFSGTEESVFYAMATAAAVFHLINHAVFKGTLFMVVGIVDHETNTRDLRKLGGLMSLMPVTFSVALIGALSMAGLPPFSGFLSKEMFFTAVLDIRELHVWSTQFWLLLFPVLAWIASVFTFVYSMILVFRTFTGKLQPEKLDKVPHEAPPGLLFSPVLLVSLAVIFAFFPDLLSSSLIEPAVASIQYGLLPPEENLHVPIHFWHGWTPEIFMTLGVIATGTLLYRGYNKLRILDRKQNGQDYLNRIYDMGIRALESGSARFTNLYMTGSNRHYLLYIFGFFIIALGSTLLGAQGITLGMADYAPVSIYEAAVVAVMLAAAFAVPFAKSRVNAILFTGAAGYMVTLLFVIFRAPDLALTQMIVETVSVILFLLCFRYLPKLKREKEKEKASFKWTNLIIAAGAGLTMTLIALAAMGSSPFAPVADFFLKESYSLAGGKNVVNVILVDFRGFDTLFEIMVLGIASLGIYALVHLRIEPGTVRPAAKNKPAAYLFPLRSNDVILRTMSKMIVVIILTFSLYLFFAGHNHPGGGFIGALMTSSGLILMAISLGMDTVRKFLPVNYRILTAVGLLTAILTAAGSFAFGAPFLSHSFGHFDLPLLGDTELATAVLFDLGVYLAVIGVTMNIIFSIGGDE</sequence>
<feature type="transmembrane region" description="Helical" evidence="14">
    <location>
        <begin position="688"/>
        <end position="709"/>
    </location>
</feature>
<evidence type="ECO:0000256" key="10">
    <source>
        <dbReference type="ARBA" id="ARBA00023065"/>
    </source>
</evidence>
<dbReference type="InterPro" id="IPR046806">
    <property type="entry name" value="MrpA_C/MbhE"/>
</dbReference>
<dbReference type="Pfam" id="PF20501">
    <property type="entry name" value="MbhE"/>
    <property type="match status" value="1"/>
</dbReference>
<keyword evidence="5" id="KW-1003">Cell membrane</keyword>
<feature type="transmembrane region" description="Helical" evidence="14">
    <location>
        <begin position="36"/>
        <end position="55"/>
    </location>
</feature>
<feature type="transmembrane region" description="Helical" evidence="14">
    <location>
        <begin position="216"/>
        <end position="241"/>
    </location>
</feature>
<feature type="transmembrane region" description="Helical" evidence="14">
    <location>
        <begin position="436"/>
        <end position="461"/>
    </location>
</feature>
<keyword evidence="9" id="KW-0915">Sodium</keyword>
<feature type="domain" description="NADH-Ubiquinone oxidoreductase (complex I) chain 5 N-terminal" evidence="16">
    <location>
        <begin position="73"/>
        <end position="121"/>
    </location>
</feature>
<evidence type="ECO:0000256" key="1">
    <source>
        <dbReference type="ARBA" id="ARBA00004651"/>
    </source>
</evidence>
<keyword evidence="10" id="KW-0406">Ion transport</keyword>
<evidence type="ECO:0000259" key="15">
    <source>
        <dbReference type="Pfam" id="PF00361"/>
    </source>
</evidence>
<feature type="transmembrane region" description="Helical" evidence="14">
    <location>
        <begin position="90"/>
        <end position="108"/>
    </location>
</feature>
<dbReference type="InterPro" id="IPR001750">
    <property type="entry name" value="ND/Mrp_TM"/>
</dbReference>
<accession>A0A0E4HD81</accession>
<evidence type="ECO:0000313" key="20">
    <source>
        <dbReference type="EMBL" id="CQR55085.1"/>
    </source>
</evidence>
<dbReference type="PANTHER" id="PTHR43373">
    <property type="entry name" value="NA(+)/H(+) ANTIPORTER SUBUNIT"/>
    <property type="match status" value="1"/>
</dbReference>
<dbReference type="InterPro" id="IPR050616">
    <property type="entry name" value="CPA3_Na-H_Antiporter_A"/>
</dbReference>
<evidence type="ECO:0000256" key="5">
    <source>
        <dbReference type="ARBA" id="ARBA00022475"/>
    </source>
</evidence>
<organism evidence="20 21">
    <name type="scientific">Paenibacillus riograndensis SBR5</name>
    <dbReference type="NCBI Taxonomy" id="1073571"/>
    <lineage>
        <taxon>Bacteria</taxon>
        <taxon>Bacillati</taxon>
        <taxon>Bacillota</taxon>
        <taxon>Bacilli</taxon>
        <taxon>Bacillales</taxon>
        <taxon>Paenibacillaceae</taxon>
        <taxon>Paenibacillus</taxon>
        <taxon>Paenibacillus sonchi group</taxon>
    </lineage>
</organism>
<reference evidence="21" key="1">
    <citation type="submission" date="2015-03" db="EMBL/GenBank/DDBJ databases">
        <authorList>
            <person name="Wibberg D."/>
        </authorList>
    </citation>
    <scope>NUCLEOTIDE SEQUENCE [LARGE SCALE GENOMIC DNA]</scope>
</reference>
<feature type="transmembrane region" description="Helical" evidence="14">
    <location>
        <begin position="341"/>
        <end position="371"/>
    </location>
</feature>
<dbReference type="Pfam" id="PF00662">
    <property type="entry name" value="Proton_antipo_N"/>
    <property type="match status" value="1"/>
</dbReference>
<dbReference type="PRINTS" id="PR01434">
    <property type="entry name" value="NADHDHGNASE5"/>
</dbReference>
<feature type="transmembrane region" description="Helical" evidence="14">
    <location>
        <begin position="281"/>
        <end position="298"/>
    </location>
</feature>
<feature type="transmembrane region" description="Helical" evidence="14">
    <location>
        <begin position="936"/>
        <end position="959"/>
    </location>
</feature>
<feature type="transmembrane region" description="Helical" evidence="14">
    <location>
        <begin position="893"/>
        <end position="916"/>
    </location>
</feature>
<evidence type="ECO:0000256" key="4">
    <source>
        <dbReference type="ARBA" id="ARBA00022449"/>
    </source>
</evidence>
<name>A0A0E4HD81_9BACL</name>
<dbReference type="GO" id="GO:0006814">
    <property type="term" value="P:sodium ion transport"/>
    <property type="evidence" value="ECO:0007669"/>
    <property type="project" value="UniProtKB-KW"/>
</dbReference>
<comment type="subcellular location">
    <subcellularLocation>
        <location evidence="1">Cell membrane</location>
        <topology evidence="1">Multi-pass membrane protein</topology>
    </subcellularLocation>
    <subcellularLocation>
        <location evidence="13">Membrane</location>
        <topology evidence="13">Multi-pass membrane protein</topology>
    </subcellularLocation>
</comment>
<feature type="transmembrane region" description="Helical" evidence="14">
    <location>
        <begin position="605"/>
        <end position="627"/>
    </location>
</feature>
<evidence type="ECO:0000256" key="2">
    <source>
        <dbReference type="ARBA" id="ARBA00008483"/>
    </source>
</evidence>
<protein>
    <submittedName>
        <fullName evidence="20">Na(+)/H(+) antiporter subunit A</fullName>
    </submittedName>
</protein>
<feature type="transmembrane region" description="Helical" evidence="14">
    <location>
        <begin position="310"/>
        <end position="335"/>
    </location>
</feature>
<feature type="transmembrane region" description="Helical" evidence="14">
    <location>
        <begin position="120"/>
        <end position="136"/>
    </location>
</feature>
<feature type="transmembrane region" description="Helical" evidence="14">
    <location>
        <begin position="383"/>
        <end position="407"/>
    </location>
</feature>
<evidence type="ECO:0000256" key="8">
    <source>
        <dbReference type="ARBA" id="ARBA00022989"/>
    </source>
</evidence>
<dbReference type="GO" id="GO:1902600">
    <property type="term" value="P:proton transmembrane transport"/>
    <property type="evidence" value="ECO:0007669"/>
    <property type="project" value="UniProtKB-KW"/>
</dbReference>
<comment type="similarity">
    <text evidence="2">Belongs to the CPA3 antiporters (TC 2.A.63) subunit A family.</text>
</comment>
<evidence type="ECO:0000256" key="12">
    <source>
        <dbReference type="ARBA" id="ARBA00023201"/>
    </source>
</evidence>
<evidence type="ECO:0000259" key="18">
    <source>
        <dbReference type="Pfam" id="PF13244"/>
    </source>
</evidence>
<evidence type="ECO:0000256" key="11">
    <source>
        <dbReference type="ARBA" id="ARBA00023136"/>
    </source>
</evidence>
<feature type="transmembrane region" description="Helical" evidence="14">
    <location>
        <begin position="664"/>
        <end position="682"/>
    </location>
</feature>
<evidence type="ECO:0000256" key="13">
    <source>
        <dbReference type="RuleBase" id="RU000320"/>
    </source>
</evidence>
<dbReference type="Pfam" id="PF00361">
    <property type="entry name" value="Proton_antipo_M"/>
    <property type="match status" value="1"/>
</dbReference>
<feature type="transmembrane region" description="Helical" evidence="14">
    <location>
        <begin position="836"/>
        <end position="855"/>
    </location>
</feature>
<dbReference type="EMBL" id="LN831776">
    <property type="protein sequence ID" value="CQR55085.1"/>
    <property type="molecule type" value="Genomic_DNA"/>
</dbReference>
<dbReference type="PATRIC" id="fig|1073571.4.peg.2859"/>
<feature type="transmembrane region" description="Helical" evidence="14">
    <location>
        <begin position="12"/>
        <end position="30"/>
    </location>
</feature>
<dbReference type="HOGENOM" id="CLU_007100_2_0_9"/>
<feature type="domain" description="Na+/H+ antiporter MnhB subunit-related protein" evidence="17">
    <location>
        <begin position="832"/>
        <end position="955"/>
    </location>
</feature>
<dbReference type="GO" id="GO:0015297">
    <property type="term" value="F:antiporter activity"/>
    <property type="evidence" value="ECO:0007669"/>
    <property type="project" value="UniProtKB-KW"/>
</dbReference>
<dbReference type="InterPro" id="IPR007182">
    <property type="entry name" value="MnhB"/>
</dbReference>
<dbReference type="AlphaFoldDB" id="A0A0E4HD81"/>
<evidence type="ECO:0000256" key="14">
    <source>
        <dbReference type="SAM" id="Phobius"/>
    </source>
</evidence>
<dbReference type="NCBIfam" id="NF009285">
    <property type="entry name" value="PRK12645.1"/>
    <property type="match status" value="1"/>
</dbReference>
<feature type="transmembrane region" description="Helical" evidence="14">
    <location>
        <begin position="542"/>
        <end position="559"/>
    </location>
</feature>
<proteinExistence type="inferred from homology"/>
<keyword evidence="12" id="KW-0739">Sodium transport</keyword>
<dbReference type="Pfam" id="PF13244">
    <property type="entry name" value="MbhD"/>
    <property type="match status" value="1"/>
</dbReference>
<keyword evidence="3" id="KW-0813">Transport</keyword>
<dbReference type="PRINTS" id="PR01435">
    <property type="entry name" value="NPOXDRDTASE5"/>
</dbReference>
<keyword evidence="7" id="KW-0375">Hydrogen ion transport</keyword>
<dbReference type="KEGG" id="pri:PRIO_2681"/>
<feature type="transmembrane region" description="Helical" evidence="14">
    <location>
        <begin position="253"/>
        <end position="269"/>
    </location>
</feature>
<dbReference type="GO" id="GO:0005886">
    <property type="term" value="C:plasma membrane"/>
    <property type="evidence" value="ECO:0007669"/>
    <property type="project" value="UniProtKB-SubCell"/>
</dbReference>
<evidence type="ECO:0000256" key="7">
    <source>
        <dbReference type="ARBA" id="ARBA00022781"/>
    </source>
</evidence>
<feature type="domain" description="MrpA C-terminal/MbhD" evidence="18">
    <location>
        <begin position="647"/>
        <end position="711"/>
    </location>
</feature>
<feature type="transmembrane region" description="Helical" evidence="14">
    <location>
        <begin position="784"/>
        <end position="802"/>
    </location>
</feature>
<dbReference type="InterPro" id="IPR005663">
    <property type="entry name" value="MrpA/MnhA1/PhaAB"/>
</dbReference>
<keyword evidence="11 14" id="KW-0472">Membrane</keyword>
<dbReference type="PANTHER" id="PTHR43373:SF1">
    <property type="entry name" value="NA(+)_H(+) ANTIPORTER SUBUNIT A"/>
    <property type="match status" value="1"/>
</dbReference>
<evidence type="ECO:0000256" key="6">
    <source>
        <dbReference type="ARBA" id="ARBA00022692"/>
    </source>
</evidence>
<evidence type="ECO:0000259" key="16">
    <source>
        <dbReference type="Pfam" id="PF00662"/>
    </source>
</evidence>
<evidence type="ECO:0000256" key="9">
    <source>
        <dbReference type="ARBA" id="ARBA00023053"/>
    </source>
</evidence>
<feature type="domain" description="MrpA C-terminal/MbhE" evidence="19">
    <location>
        <begin position="726"/>
        <end position="803"/>
    </location>
</feature>
<feature type="domain" description="NADH:quinone oxidoreductase/Mrp antiporter transmembrane" evidence="15">
    <location>
        <begin position="137"/>
        <end position="434"/>
    </location>
</feature>
<keyword evidence="8 14" id="KW-1133">Transmembrane helix</keyword>
<evidence type="ECO:0000256" key="3">
    <source>
        <dbReference type="ARBA" id="ARBA00022448"/>
    </source>
</evidence>
<evidence type="ECO:0000259" key="17">
    <source>
        <dbReference type="Pfam" id="PF04039"/>
    </source>
</evidence>
<dbReference type="STRING" id="483937.AMQ84_11010"/>
<feature type="transmembrane region" description="Helical" evidence="14">
    <location>
        <begin position="482"/>
        <end position="501"/>
    </location>
</feature>
<dbReference type="Pfam" id="PF04039">
    <property type="entry name" value="MnhB"/>
    <property type="match status" value="1"/>
</dbReference>
<dbReference type="NCBIfam" id="NF009223">
    <property type="entry name" value="PRK12573.1"/>
    <property type="match status" value="1"/>
</dbReference>
<dbReference type="Proteomes" id="UP000033163">
    <property type="component" value="Chromosome I"/>
</dbReference>
<feature type="transmembrane region" description="Helical" evidence="14">
    <location>
        <begin position="174"/>
        <end position="196"/>
    </location>
</feature>
<feature type="transmembrane region" description="Helical" evidence="14">
    <location>
        <begin position="729"/>
        <end position="752"/>
    </location>
</feature>
<keyword evidence="4" id="KW-0050">Antiport</keyword>
<dbReference type="NCBIfam" id="TIGR00940">
    <property type="entry name" value="2a6301s01"/>
    <property type="match status" value="1"/>
</dbReference>
<evidence type="ECO:0000259" key="19">
    <source>
        <dbReference type="Pfam" id="PF20501"/>
    </source>
</evidence>
<keyword evidence="6 13" id="KW-0812">Transmembrane</keyword>
<evidence type="ECO:0000313" key="21">
    <source>
        <dbReference type="Proteomes" id="UP000033163"/>
    </source>
</evidence>
<dbReference type="InterPro" id="IPR001516">
    <property type="entry name" value="Proton_antipo_N"/>
</dbReference>
<feature type="transmembrane region" description="Helical" evidence="14">
    <location>
        <begin position="861"/>
        <end position="881"/>
    </location>
</feature>
<feature type="transmembrane region" description="Helical" evidence="14">
    <location>
        <begin position="639"/>
        <end position="657"/>
    </location>
</feature>
<feature type="transmembrane region" description="Helical" evidence="14">
    <location>
        <begin position="142"/>
        <end position="162"/>
    </location>
</feature>
<dbReference type="InterPro" id="IPR025383">
    <property type="entry name" value="MrpA_C/MbhD"/>
</dbReference>
<gene>
    <name evidence="20" type="primary">mrpA</name>
    <name evidence="20" type="ORF">PRIO_2681</name>
</gene>